<dbReference type="PANTHER" id="PTHR42913:SF4">
    <property type="entry name" value="ALTERNATIVE NAD(P)H-UBIQUINONE OXIDOREDUCTASE C1, CHLOROPLASTIC_MITOCHONDRIAL"/>
    <property type="match status" value="1"/>
</dbReference>
<name>D8LG25_ECTSI</name>
<dbReference type="InterPro" id="IPR036188">
    <property type="entry name" value="FAD/NAD-bd_sf"/>
</dbReference>
<proteinExistence type="predicted"/>
<evidence type="ECO:0000256" key="3">
    <source>
        <dbReference type="ARBA" id="ARBA00022827"/>
    </source>
</evidence>
<feature type="chain" id="PRO_5003117078" evidence="5">
    <location>
        <begin position="19"/>
        <end position="543"/>
    </location>
</feature>
<evidence type="ECO:0000313" key="8">
    <source>
        <dbReference type="Proteomes" id="UP000002630"/>
    </source>
</evidence>
<dbReference type="OrthoDB" id="5376590at2759"/>
<organism evidence="7 8">
    <name type="scientific">Ectocarpus siliculosus</name>
    <name type="common">Brown alga</name>
    <name type="synonym">Conferva siliculosa</name>
    <dbReference type="NCBI Taxonomy" id="2880"/>
    <lineage>
        <taxon>Eukaryota</taxon>
        <taxon>Sar</taxon>
        <taxon>Stramenopiles</taxon>
        <taxon>Ochrophyta</taxon>
        <taxon>PX clade</taxon>
        <taxon>Phaeophyceae</taxon>
        <taxon>Ectocarpales</taxon>
        <taxon>Ectocarpaceae</taxon>
        <taxon>Ectocarpus</taxon>
    </lineage>
</organism>
<dbReference type="EC" id="1.6.5.3" evidence="7"/>
<evidence type="ECO:0000256" key="5">
    <source>
        <dbReference type="SAM" id="SignalP"/>
    </source>
</evidence>
<evidence type="ECO:0000256" key="4">
    <source>
        <dbReference type="ARBA" id="ARBA00023002"/>
    </source>
</evidence>
<sequence length="543" mass="57603">MRFPCVVPGSLLLTQALGFAFVGLRPPLGLSGTSRARFGGSSTTSHEQQQQHRCLRIGVGSRGGAGRESSVLAGINGEEDDVDVVPARTFVSSSNQPERICVLGGGFGGLYTALRLQKMPWRGRRPVVTLVDKRDKFTFLPLLYEFAIGNAELDEVAPTFRELLAGSGVSFVQGCVSNIDLDGKGVTVAGATSDDLDGFMISDNADETRTLEYDKLVLAVGAEPASGIDKVPGARERAIPFYSIEDSYRVKQAIIKLKALVREKAVSRVVVVGGSYAGVELSCNLATELGGGRKGMGKVEVTLAAGSEVLSMATPGNREAGLRRLTESGVHVMKGARVSEVKEGGGVVLQQGEGKGTDSTFREEIMADLLVWTAGSQPSSLLDSLDVRKDARGRIEVDRRLRLIDAAGNDGGVGDVYCLGDIAAVEGLELGCNAQVALQQSDYVAYNIWADKERRKPLDFRFLNLGEMMNLGGLDGSLTTLGGRVKLSGKAAGLARRAVYAVRMPTNPQRVRAAASAAAGTAFSVTNAIIDKGLNFIERSSKE</sequence>
<feature type="domain" description="FAD/NAD(P)-binding" evidence="6">
    <location>
        <begin position="99"/>
        <end position="434"/>
    </location>
</feature>
<protein>
    <submittedName>
        <fullName evidence="7">NADH dehydrogenase (Ubiquinone)</fullName>
        <ecNumber evidence="7">1.6.5.3</ecNumber>
    </submittedName>
</protein>
<keyword evidence="3" id="KW-0274">FAD</keyword>
<dbReference type="STRING" id="2880.D8LG25"/>
<keyword evidence="2" id="KW-0285">Flavoprotein</keyword>
<evidence type="ECO:0000256" key="2">
    <source>
        <dbReference type="ARBA" id="ARBA00022630"/>
    </source>
</evidence>
<dbReference type="SUPFAM" id="SSF51905">
    <property type="entry name" value="FAD/NAD(P)-binding domain"/>
    <property type="match status" value="2"/>
</dbReference>
<accession>D8LG25</accession>
<feature type="signal peptide" evidence="5">
    <location>
        <begin position="1"/>
        <end position="18"/>
    </location>
</feature>
<dbReference type="InterPro" id="IPR051169">
    <property type="entry name" value="NADH-Q_oxidoreductase"/>
</dbReference>
<dbReference type="EMBL" id="FN648104">
    <property type="protein sequence ID" value="CBN78924.1"/>
    <property type="molecule type" value="Genomic_DNA"/>
</dbReference>
<evidence type="ECO:0000259" key="6">
    <source>
        <dbReference type="Pfam" id="PF07992"/>
    </source>
</evidence>
<keyword evidence="8" id="KW-1185">Reference proteome</keyword>
<dbReference type="AlphaFoldDB" id="D8LG25"/>
<dbReference type="Proteomes" id="UP000002630">
    <property type="component" value="Linkage Group LG11"/>
</dbReference>
<dbReference type="Pfam" id="PF07992">
    <property type="entry name" value="Pyr_redox_2"/>
    <property type="match status" value="1"/>
</dbReference>
<dbReference type="EMBL" id="FN649736">
    <property type="protein sequence ID" value="CBN78924.1"/>
    <property type="molecule type" value="Genomic_DNA"/>
</dbReference>
<keyword evidence="5" id="KW-0732">Signal</keyword>
<dbReference type="PANTHER" id="PTHR42913">
    <property type="entry name" value="APOPTOSIS-INDUCING FACTOR 1"/>
    <property type="match status" value="1"/>
</dbReference>
<dbReference type="InParanoid" id="D8LG25"/>
<keyword evidence="4 7" id="KW-0560">Oxidoreductase</keyword>
<reference evidence="7 8" key="1">
    <citation type="journal article" date="2010" name="Nature">
        <title>The Ectocarpus genome and the independent evolution of multicellularity in brown algae.</title>
        <authorList>
            <person name="Cock J.M."/>
            <person name="Sterck L."/>
            <person name="Rouze P."/>
            <person name="Scornet D."/>
            <person name="Allen A.E."/>
            <person name="Amoutzias G."/>
            <person name="Anthouard V."/>
            <person name="Artiguenave F."/>
            <person name="Aury J.M."/>
            <person name="Badger J.H."/>
            <person name="Beszteri B."/>
            <person name="Billiau K."/>
            <person name="Bonnet E."/>
            <person name="Bothwell J.H."/>
            <person name="Bowler C."/>
            <person name="Boyen C."/>
            <person name="Brownlee C."/>
            <person name="Carrano C.J."/>
            <person name="Charrier B."/>
            <person name="Cho G.Y."/>
            <person name="Coelho S.M."/>
            <person name="Collen J."/>
            <person name="Corre E."/>
            <person name="Da Silva C."/>
            <person name="Delage L."/>
            <person name="Delaroque N."/>
            <person name="Dittami S.M."/>
            <person name="Doulbeau S."/>
            <person name="Elias M."/>
            <person name="Farnham G."/>
            <person name="Gachon C.M."/>
            <person name="Gschloessl B."/>
            <person name="Heesch S."/>
            <person name="Jabbari K."/>
            <person name="Jubin C."/>
            <person name="Kawai H."/>
            <person name="Kimura K."/>
            <person name="Kloareg B."/>
            <person name="Kupper F.C."/>
            <person name="Lang D."/>
            <person name="Le Bail A."/>
            <person name="Leblanc C."/>
            <person name="Lerouge P."/>
            <person name="Lohr M."/>
            <person name="Lopez P.J."/>
            <person name="Martens C."/>
            <person name="Maumus F."/>
            <person name="Michel G."/>
            <person name="Miranda-Saavedra D."/>
            <person name="Morales J."/>
            <person name="Moreau H."/>
            <person name="Motomura T."/>
            <person name="Nagasato C."/>
            <person name="Napoli C.A."/>
            <person name="Nelson D.R."/>
            <person name="Nyvall-Collen P."/>
            <person name="Peters A.F."/>
            <person name="Pommier C."/>
            <person name="Potin P."/>
            <person name="Poulain J."/>
            <person name="Quesneville H."/>
            <person name="Read B."/>
            <person name="Rensing S.A."/>
            <person name="Ritter A."/>
            <person name="Rousvoal S."/>
            <person name="Samanta M."/>
            <person name="Samson G."/>
            <person name="Schroeder D.C."/>
            <person name="Segurens B."/>
            <person name="Strittmatter M."/>
            <person name="Tonon T."/>
            <person name="Tregear J.W."/>
            <person name="Valentin K."/>
            <person name="von Dassow P."/>
            <person name="Yamagishi T."/>
            <person name="Van de Peer Y."/>
            <person name="Wincker P."/>
        </authorList>
    </citation>
    <scope>NUCLEOTIDE SEQUENCE [LARGE SCALE GENOMIC DNA]</scope>
    <source>
        <strain evidence="8">Ec32 / CCAP1310/4</strain>
    </source>
</reference>
<dbReference type="PRINTS" id="PR00368">
    <property type="entry name" value="FADPNR"/>
</dbReference>
<dbReference type="GO" id="GO:0003955">
    <property type="term" value="F:NAD(P)H dehydrogenase (quinone) activity"/>
    <property type="evidence" value="ECO:0007669"/>
    <property type="project" value="TreeGrafter"/>
</dbReference>
<dbReference type="Gene3D" id="3.50.50.100">
    <property type="match status" value="1"/>
</dbReference>
<gene>
    <name evidence="7" type="primary">NDA</name>
    <name evidence="7" type="ORF">Esi_0155_0064</name>
</gene>
<dbReference type="PRINTS" id="PR00411">
    <property type="entry name" value="PNDRDTASEI"/>
</dbReference>
<evidence type="ECO:0000256" key="1">
    <source>
        <dbReference type="ARBA" id="ARBA00001974"/>
    </source>
</evidence>
<dbReference type="GO" id="GO:0019646">
    <property type="term" value="P:aerobic electron transport chain"/>
    <property type="evidence" value="ECO:0007669"/>
    <property type="project" value="TreeGrafter"/>
</dbReference>
<comment type="cofactor">
    <cofactor evidence="1">
        <name>FAD</name>
        <dbReference type="ChEBI" id="CHEBI:57692"/>
    </cofactor>
</comment>
<evidence type="ECO:0000313" key="7">
    <source>
        <dbReference type="EMBL" id="CBN78924.1"/>
    </source>
</evidence>
<dbReference type="InterPro" id="IPR023753">
    <property type="entry name" value="FAD/NAD-binding_dom"/>
</dbReference>
<dbReference type="OMA" id="GTPMKFG"/>